<protein>
    <submittedName>
        <fullName evidence="2">Uncharacterized protein</fullName>
    </submittedName>
</protein>
<dbReference type="OrthoDB" id="2308225at2759"/>
<evidence type="ECO:0000256" key="1">
    <source>
        <dbReference type="SAM" id="MobiDB-lite"/>
    </source>
</evidence>
<evidence type="ECO:0000313" key="2">
    <source>
        <dbReference type="EMBL" id="EXX70804.1"/>
    </source>
</evidence>
<evidence type="ECO:0000313" key="3">
    <source>
        <dbReference type="Proteomes" id="UP000022910"/>
    </source>
</evidence>
<sequence>MFLRGKFVTCAGWYSINATSLKLMENLDFDTMPSIVLDIMVVEIMTKMVQNVDDKSILDFYVEENLGDREPRNFWVEVRHDPNVRYLSNKMTMANSTSSARDNPFLKNKPINDI</sequence>
<accession>A0A015KT30</accession>
<organism evidence="2 3">
    <name type="scientific">Rhizophagus irregularis (strain DAOM 197198w)</name>
    <name type="common">Glomus intraradices</name>
    <dbReference type="NCBI Taxonomy" id="1432141"/>
    <lineage>
        <taxon>Eukaryota</taxon>
        <taxon>Fungi</taxon>
        <taxon>Fungi incertae sedis</taxon>
        <taxon>Mucoromycota</taxon>
        <taxon>Glomeromycotina</taxon>
        <taxon>Glomeromycetes</taxon>
        <taxon>Glomerales</taxon>
        <taxon>Glomeraceae</taxon>
        <taxon>Rhizophagus</taxon>
    </lineage>
</organism>
<dbReference type="EMBL" id="JEMT01016449">
    <property type="protein sequence ID" value="EXX70804.1"/>
    <property type="molecule type" value="Genomic_DNA"/>
</dbReference>
<dbReference type="Proteomes" id="UP000022910">
    <property type="component" value="Unassembled WGS sequence"/>
</dbReference>
<feature type="region of interest" description="Disordered" evidence="1">
    <location>
        <begin position="95"/>
        <end position="114"/>
    </location>
</feature>
<proteinExistence type="predicted"/>
<dbReference type="HOGENOM" id="CLU_2122397_0_0_1"/>
<dbReference type="AlphaFoldDB" id="A0A015KT30"/>
<name>A0A015KT30_RHIIW</name>
<comment type="caution">
    <text evidence="2">The sequence shown here is derived from an EMBL/GenBank/DDBJ whole genome shotgun (WGS) entry which is preliminary data.</text>
</comment>
<keyword evidence="3" id="KW-1185">Reference proteome</keyword>
<gene>
    <name evidence="2" type="ORF">RirG_084230</name>
</gene>
<reference evidence="2 3" key="1">
    <citation type="submission" date="2014-02" db="EMBL/GenBank/DDBJ databases">
        <title>Single nucleus genome sequencing reveals high similarity among nuclei of an endomycorrhizal fungus.</title>
        <authorList>
            <person name="Lin K."/>
            <person name="Geurts R."/>
            <person name="Zhang Z."/>
            <person name="Limpens E."/>
            <person name="Saunders D.G."/>
            <person name="Mu D."/>
            <person name="Pang E."/>
            <person name="Cao H."/>
            <person name="Cha H."/>
            <person name="Lin T."/>
            <person name="Zhou Q."/>
            <person name="Shang Y."/>
            <person name="Li Y."/>
            <person name="Ivanov S."/>
            <person name="Sharma T."/>
            <person name="Velzen R.V."/>
            <person name="Ruijter N.D."/>
            <person name="Aanen D.K."/>
            <person name="Win J."/>
            <person name="Kamoun S."/>
            <person name="Bisseling T."/>
            <person name="Huang S."/>
        </authorList>
    </citation>
    <scope>NUCLEOTIDE SEQUENCE [LARGE SCALE GENOMIC DNA]</scope>
    <source>
        <strain evidence="3">DAOM197198w</strain>
    </source>
</reference>